<dbReference type="PANTHER" id="PTHR24271">
    <property type="entry name" value="KALLIKREIN-RELATED"/>
    <property type="match status" value="1"/>
</dbReference>
<keyword evidence="1" id="KW-0732">Signal</keyword>
<sequence>GRIIGGRVVKPHSRPYMAYLKILQGSQTIYCGGFLIHPNAVLSAAHCVKKGGAMNITVLLGAHNIRVQEGSQQRFSVGRLVIHPKYSQDSVENDIVLLQLKTKAKLNENVKTISFSKSKEQVRAGAKCTVSGWGWTSVTGPGSDVMREVELEVQKETICKQRFLRNYQRQSMICAGNEYCEKGFYKGDSGGPLVCNQKAYGIVSFVHKHCLFPEVFTRISYFEPWIQKQLRR</sequence>
<dbReference type="PROSITE" id="PS50240">
    <property type="entry name" value="TRYPSIN_DOM"/>
    <property type="match status" value="1"/>
</dbReference>
<accession>A0A7L1V2I5</accession>
<gene>
    <name evidence="5" type="primary">Mct1a</name>
    <name evidence="5" type="ORF">SITEUR_R00031</name>
</gene>
<dbReference type="PRINTS" id="PR00722">
    <property type="entry name" value="CHYMOTRYPSIN"/>
</dbReference>
<dbReference type="InterPro" id="IPR018114">
    <property type="entry name" value="TRYPSIN_HIS"/>
</dbReference>
<dbReference type="FunFam" id="2.40.10.10:FF:000005">
    <property type="entry name" value="Serine protease 37"/>
    <property type="match status" value="1"/>
</dbReference>
<dbReference type="Gene3D" id="2.40.10.10">
    <property type="entry name" value="Trypsin-like serine proteases"/>
    <property type="match status" value="2"/>
</dbReference>
<evidence type="ECO:0000313" key="5">
    <source>
        <dbReference type="EMBL" id="NXO79510.1"/>
    </source>
</evidence>
<evidence type="ECO:0000256" key="1">
    <source>
        <dbReference type="ARBA" id="ARBA00022729"/>
    </source>
</evidence>
<organism evidence="5 6">
    <name type="scientific">Sitta europaea</name>
    <name type="common">Eurasian nuthatch</name>
    <dbReference type="NCBI Taxonomy" id="50251"/>
    <lineage>
        <taxon>Eukaryota</taxon>
        <taxon>Metazoa</taxon>
        <taxon>Chordata</taxon>
        <taxon>Craniata</taxon>
        <taxon>Vertebrata</taxon>
        <taxon>Euteleostomi</taxon>
        <taxon>Archelosauria</taxon>
        <taxon>Archosauria</taxon>
        <taxon>Dinosauria</taxon>
        <taxon>Saurischia</taxon>
        <taxon>Theropoda</taxon>
        <taxon>Coelurosauria</taxon>
        <taxon>Aves</taxon>
        <taxon>Neognathae</taxon>
        <taxon>Neoaves</taxon>
        <taxon>Telluraves</taxon>
        <taxon>Australaves</taxon>
        <taxon>Passeriformes</taxon>
        <taxon>Sittidae</taxon>
        <taxon>Sitta</taxon>
    </lineage>
</organism>
<dbReference type="PANTHER" id="PTHR24271:SF81">
    <property type="entry name" value="GRANZYME B"/>
    <property type="match status" value="1"/>
</dbReference>
<keyword evidence="5" id="KW-0645">Protease</keyword>
<dbReference type="PROSITE" id="PS00134">
    <property type="entry name" value="TRYPSIN_HIS"/>
    <property type="match status" value="1"/>
</dbReference>
<dbReference type="InterPro" id="IPR009003">
    <property type="entry name" value="Peptidase_S1_PA"/>
</dbReference>
<dbReference type="Proteomes" id="UP000583915">
    <property type="component" value="Unassembled WGS sequence"/>
</dbReference>
<feature type="non-terminal residue" evidence="5">
    <location>
        <position position="232"/>
    </location>
</feature>
<keyword evidence="5" id="KW-0378">Hydrolase</keyword>
<protein>
    <submittedName>
        <fullName evidence="5">MCT1A protease</fullName>
    </submittedName>
</protein>
<keyword evidence="2" id="KW-0865">Zymogen</keyword>
<dbReference type="SMART" id="SM00020">
    <property type="entry name" value="Tryp_SPc"/>
    <property type="match status" value="1"/>
</dbReference>
<dbReference type="SUPFAM" id="SSF50494">
    <property type="entry name" value="Trypsin-like serine proteases"/>
    <property type="match status" value="1"/>
</dbReference>
<keyword evidence="3" id="KW-1015">Disulfide bond</keyword>
<dbReference type="Pfam" id="PF00089">
    <property type="entry name" value="Trypsin"/>
    <property type="match status" value="1"/>
</dbReference>
<evidence type="ECO:0000256" key="2">
    <source>
        <dbReference type="ARBA" id="ARBA00023145"/>
    </source>
</evidence>
<feature type="non-terminal residue" evidence="5">
    <location>
        <position position="1"/>
    </location>
</feature>
<dbReference type="GO" id="GO:0004252">
    <property type="term" value="F:serine-type endopeptidase activity"/>
    <property type="evidence" value="ECO:0007669"/>
    <property type="project" value="InterPro"/>
</dbReference>
<dbReference type="EMBL" id="VXBS01003942">
    <property type="protein sequence ID" value="NXO79510.1"/>
    <property type="molecule type" value="Genomic_DNA"/>
</dbReference>
<dbReference type="InterPro" id="IPR001254">
    <property type="entry name" value="Trypsin_dom"/>
</dbReference>
<feature type="domain" description="Peptidase S1" evidence="4">
    <location>
        <begin position="3"/>
        <end position="231"/>
    </location>
</feature>
<proteinExistence type="predicted"/>
<evidence type="ECO:0000256" key="3">
    <source>
        <dbReference type="ARBA" id="ARBA00023157"/>
    </source>
</evidence>
<dbReference type="CDD" id="cd00190">
    <property type="entry name" value="Tryp_SPc"/>
    <property type="match status" value="1"/>
</dbReference>
<dbReference type="AlphaFoldDB" id="A0A7L1V2I5"/>
<keyword evidence="6" id="KW-1185">Reference proteome</keyword>
<name>A0A7L1V2I5_SITEU</name>
<dbReference type="InterPro" id="IPR043504">
    <property type="entry name" value="Peptidase_S1_PA_chymotrypsin"/>
</dbReference>
<dbReference type="InterPro" id="IPR001314">
    <property type="entry name" value="Peptidase_S1A"/>
</dbReference>
<evidence type="ECO:0000313" key="6">
    <source>
        <dbReference type="Proteomes" id="UP000583915"/>
    </source>
</evidence>
<comment type="caution">
    <text evidence="5">The sequence shown here is derived from an EMBL/GenBank/DDBJ whole genome shotgun (WGS) entry which is preliminary data.</text>
</comment>
<evidence type="ECO:0000259" key="4">
    <source>
        <dbReference type="PROSITE" id="PS50240"/>
    </source>
</evidence>
<reference evidence="5 6" key="1">
    <citation type="submission" date="2019-09" db="EMBL/GenBank/DDBJ databases">
        <title>Bird 10,000 Genomes (B10K) Project - Family phase.</title>
        <authorList>
            <person name="Zhang G."/>
        </authorList>
    </citation>
    <scope>NUCLEOTIDE SEQUENCE [LARGE SCALE GENOMIC DNA]</scope>
    <source>
        <strain evidence="5">B10K-DU-002-25</strain>
        <tissue evidence="5">Muscle</tissue>
    </source>
</reference>
<dbReference type="GO" id="GO:0006508">
    <property type="term" value="P:proteolysis"/>
    <property type="evidence" value="ECO:0007669"/>
    <property type="project" value="UniProtKB-KW"/>
</dbReference>